<feature type="compositionally biased region" description="Low complexity" evidence="1">
    <location>
        <begin position="1"/>
        <end position="15"/>
    </location>
</feature>
<accession>A0A6C0EZ99</accession>
<reference evidence="2" key="1">
    <citation type="journal article" date="2020" name="Nature">
        <title>Giant virus diversity and host interactions through global metagenomics.</title>
        <authorList>
            <person name="Schulz F."/>
            <person name="Roux S."/>
            <person name="Paez-Espino D."/>
            <person name="Jungbluth S."/>
            <person name="Walsh D.A."/>
            <person name="Denef V.J."/>
            <person name="McMahon K.D."/>
            <person name="Konstantinidis K.T."/>
            <person name="Eloe-Fadrosh E.A."/>
            <person name="Kyrpides N.C."/>
            <person name="Woyke T."/>
        </authorList>
    </citation>
    <scope>NUCLEOTIDE SEQUENCE</scope>
    <source>
        <strain evidence="2">GVMAG-M-3300009163-63</strain>
    </source>
</reference>
<organism evidence="2">
    <name type="scientific">viral metagenome</name>
    <dbReference type="NCBI Taxonomy" id="1070528"/>
    <lineage>
        <taxon>unclassified sequences</taxon>
        <taxon>metagenomes</taxon>
        <taxon>organismal metagenomes</taxon>
    </lineage>
</organism>
<dbReference type="EMBL" id="MN739001">
    <property type="protein sequence ID" value="QHT34497.1"/>
    <property type="molecule type" value="Genomic_DNA"/>
</dbReference>
<evidence type="ECO:0000313" key="2">
    <source>
        <dbReference type="EMBL" id="QHT34497.1"/>
    </source>
</evidence>
<dbReference type="AlphaFoldDB" id="A0A6C0EZ99"/>
<protein>
    <submittedName>
        <fullName evidence="2">Uncharacterized protein</fullName>
    </submittedName>
</protein>
<feature type="region of interest" description="Disordered" evidence="1">
    <location>
        <begin position="1"/>
        <end position="33"/>
    </location>
</feature>
<sequence length="55" mass="5607">MKMFGFMQKQQQAAPRPAPAPAPASSGGGSGKMFDMKNLGAIMKVKSTGCKSCGG</sequence>
<proteinExistence type="predicted"/>
<evidence type="ECO:0000256" key="1">
    <source>
        <dbReference type="SAM" id="MobiDB-lite"/>
    </source>
</evidence>
<name>A0A6C0EZ99_9ZZZZ</name>